<protein>
    <submittedName>
        <fullName evidence="2">Uncharacterized protein</fullName>
    </submittedName>
</protein>
<name>A0A0G9K7H3_9BACT</name>
<gene>
    <name evidence="2" type="ORF">AA20_00550</name>
</gene>
<dbReference type="AlphaFoldDB" id="A0A0G9K7H3"/>
<organism evidence="2 3">
    <name type="scientific">Aliarcobacter butzleri L348</name>
    <dbReference type="NCBI Taxonomy" id="1447256"/>
    <lineage>
        <taxon>Bacteria</taxon>
        <taxon>Pseudomonadati</taxon>
        <taxon>Campylobacterota</taxon>
        <taxon>Epsilonproteobacteria</taxon>
        <taxon>Campylobacterales</taxon>
        <taxon>Arcobacteraceae</taxon>
        <taxon>Aliarcobacter</taxon>
    </lineage>
</organism>
<evidence type="ECO:0000256" key="1">
    <source>
        <dbReference type="SAM" id="Phobius"/>
    </source>
</evidence>
<proteinExistence type="predicted"/>
<keyword evidence="1" id="KW-1133">Transmembrane helix</keyword>
<keyword evidence="1" id="KW-0812">Transmembrane</keyword>
<dbReference type="RefSeq" id="WP_046995988.1">
    <property type="nucleotide sequence ID" value="NZ_JAIQ01000021.1"/>
</dbReference>
<dbReference type="Proteomes" id="UP000035514">
    <property type="component" value="Unassembled WGS sequence"/>
</dbReference>
<comment type="caution">
    <text evidence="2">The sequence shown here is derived from an EMBL/GenBank/DDBJ whole genome shotgun (WGS) entry which is preliminary data.</text>
</comment>
<dbReference type="EMBL" id="JAIQ01000021">
    <property type="protein sequence ID" value="KLE02512.1"/>
    <property type="molecule type" value="Genomic_DNA"/>
</dbReference>
<sequence length="93" mass="11011">MEQDINCKKEKELFFSYLGILGLGVLLLLLIAFLYFYNNYKKEKIYDAFVNNQELICKNNIVSKDLAYEFDKKRAYQITNGVNIFTIYNCDIK</sequence>
<reference evidence="2 3" key="1">
    <citation type="submission" date="2014-01" db="EMBL/GenBank/DDBJ databases">
        <title>Development of a Comparative Genomic Fingerprinting Assay for High Resolution Genotyping of Arcobacter butzleri.</title>
        <authorList>
            <person name="Webb A.L."/>
            <person name="Inglis G.D."/>
            <person name="Kruczkiewicz P."/>
            <person name="Selinger L.B."/>
            <person name="Taboada E.N."/>
        </authorList>
    </citation>
    <scope>NUCLEOTIDE SEQUENCE [LARGE SCALE GENOMIC DNA]</scope>
    <source>
        <strain evidence="2 3">L348</strain>
    </source>
</reference>
<keyword evidence="1" id="KW-0472">Membrane</keyword>
<dbReference type="PATRIC" id="fig|1447256.3.peg.107"/>
<feature type="transmembrane region" description="Helical" evidence="1">
    <location>
        <begin position="14"/>
        <end position="37"/>
    </location>
</feature>
<accession>A0A0G9K7H3</accession>
<evidence type="ECO:0000313" key="2">
    <source>
        <dbReference type="EMBL" id="KLE02512.1"/>
    </source>
</evidence>
<evidence type="ECO:0000313" key="3">
    <source>
        <dbReference type="Proteomes" id="UP000035514"/>
    </source>
</evidence>